<accession>A0A6J7QTF5</accession>
<sequence>MSYSTHLSADAASQTMASGATPTEASRPGISASVAEAILVNELYALEPALGQLPVN</sequence>
<evidence type="ECO:0000256" key="1">
    <source>
        <dbReference type="SAM" id="MobiDB-lite"/>
    </source>
</evidence>
<feature type="compositionally biased region" description="Polar residues" evidence="1">
    <location>
        <begin position="1"/>
        <end position="24"/>
    </location>
</feature>
<dbReference type="AlphaFoldDB" id="A0A6J7QTF5"/>
<proteinExistence type="predicted"/>
<evidence type="ECO:0000313" key="2">
    <source>
        <dbReference type="EMBL" id="CAB5020947.1"/>
    </source>
</evidence>
<organism evidence="2">
    <name type="scientific">freshwater metagenome</name>
    <dbReference type="NCBI Taxonomy" id="449393"/>
    <lineage>
        <taxon>unclassified sequences</taxon>
        <taxon>metagenomes</taxon>
        <taxon>ecological metagenomes</taxon>
    </lineage>
</organism>
<gene>
    <name evidence="2" type="ORF">UFOPK4092_00930</name>
</gene>
<protein>
    <submittedName>
        <fullName evidence="2">Unannotated protein</fullName>
    </submittedName>
</protein>
<dbReference type="EMBL" id="CAFBPJ010000101">
    <property type="protein sequence ID" value="CAB5020947.1"/>
    <property type="molecule type" value="Genomic_DNA"/>
</dbReference>
<feature type="region of interest" description="Disordered" evidence="1">
    <location>
        <begin position="1"/>
        <end position="27"/>
    </location>
</feature>
<name>A0A6J7QTF5_9ZZZZ</name>
<reference evidence="2" key="1">
    <citation type="submission" date="2020-05" db="EMBL/GenBank/DDBJ databases">
        <authorList>
            <person name="Chiriac C."/>
            <person name="Salcher M."/>
            <person name="Ghai R."/>
            <person name="Kavagutti S V."/>
        </authorList>
    </citation>
    <scope>NUCLEOTIDE SEQUENCE</scope>
</reference>